<protein>
    <recommendedName>
        <fullName evidence="1">F-box associated beta-propeller type 1 domain-containing protein</fullName>
    </recommendedName>
</protein>
<dbReference type="Pfam" id="PF07734">
    <property type="entry name" value="FBA_1"/>
    <property type="match status" value="1"/>
</dbReference>
<sequence length="160" mass="17840">MTLPSNKILDPTHFIYRNRKDSREDNLQQGRLPVVSLQKQALSPLPKITTKPSSKNLVELESDYSTGGESGTCLNGVCYWLSSYRGTKEAVIFPFHLGDEMSREIVKVPVQDKYGLSLGIYNESLSLLHMDSDVTKCVDMWVMNQGLYAVGSSYLQGESG</sequence>
<reference evidence="2" key="1">
    <citation type="journal article" date="2023" name="Plant J.">
        <title>Genome sequences and population genomics provide insights into the demographic history, inbreeding, and mutation load of two 'living fossil' tree species of Dipteronia.</title>
        <authorList>
            <person name="Feng Y."/>
            <person name="Comes H.P."/>
            <person name="Chen J."/>
            <person name="Zhu S."/>
            <person name="Lu R."/>
            <person name="Zhang X."/>
            <person name="Li P."/>
            <person name="Qiu J."/>
            <person name="Olsen K.M."/>
            <person name="Qiu Y."/>
        </authorList>
    </citation>
    <scope>NUCLEOTIDE SEQUENCE</scope>
    <source>
        <strain evidence="2">NBL</strain>
    </source>
</reference>
<gene>
    <name evidence="2" type="ORF">Dsin_024329</name>
</gene>
<proteinExistence type="predicted"/>
<feature type="domain" description="F-box associated beta-propeller type 1" evidence="1">
    <location>
        <begin position="63"/>
        <end position="145"/>
    </location>
</feature>
<name>A0AAD9ZUX7_9ROSI</name>
<dbReference type="AlphaFoldDB" id="A0AAD9ZUX7"/>
<dbReference type="InterPro" id="IPR017451">
    <property type="entry name" value="F-box-assoc_interact_dom"/>
</dbReference>
<evidence type="ECO:0000313" key="2">
    <source>
        <dbReference type="EMBL" id="KAK3193019.1"/>
    </source>
</evidence>
<dbReference type="InterPro" id="IPR006527">
    <property type="entry name" value="F-box-assoc_dom_typ1"/>
</dbReference>
<evidence type="ECO:0000313" key="3">
    <source>
        <dbReference type="Proteomes" id="UP001281410"/>
    </source>
</evidence>
<dbReference type="Proteomes" id="UP001281410">
    <property type="component" value="Unassembled WGS sequence"/>
</dbReference>
<dbReference type="NCBIfam" id="TIGR01640">
    <property type="entry name" value="F_box_assoc_1"/>
    <property type="match status" value="1"/>
</dbReference>
<accession>A0AAD9ZUX7</accession>
<keyword evidence="3" id="KW-1185">Reference proteome</keyword>
<organism evidence="2 3">
    <name type="scientific">Dipteronia sinensis</name>
    <dbReference type="NCBI Taxonomy" id="43782"/>
    <lineage>
        <taxon>Eukaryota</taxon>
        <taxon>Viridiplantae</taxon>
        <taxon>Streptophyta</taxon>
        <taxon>Embryophyta</taxon>
        <taxon>Tracheophyta</taxon>
        <taxon>Spermatophyta</taxon>
        <taxon>Magnoliopsida</taxon>
        <taxon>eudicotyledons</taxon>
        <taxon>Gunneridae</taxon>
        <taxon>Pentapetalae</taxon>
        <taxon>rosids</taxon>
        <taxon>malvids</taxon>
        <taxon>Sapindales</taxon>
        <taxon>Sapindaceae</taxon>
        <taxon>Hippocastanoideae</taxon>
        <taxon>Acereae</taxon>
        <taxon>Dipteronia</taxon>
    </lineage>
</organism>
<evidence type="ECO:0000259" key="1">
    <source>
        <dbReference type="Pfam" id="PF07734"/>
    </source>
</evidence>
<comment type="caution">
    <text evidence="2">The sequence shown here is derived from an EMBL/GenBank/DDBJ whole genome shotgun (WGS) entry which is preliminary data.</text>
</comment>
<dbReference type="EMBL" id="JANJYJ010000008">
    <property type="protein sequence ID" value="KAK3193019.1"/>
    <property type="molecule type" value="Genomic_DNA"/>
</dbReference>